<keyword evidence="1" id="KW-0378">Hydrolase</keyword>
<keyword evidence="2" id="KW-1185">Reference proteome</keyword>
<dbReference type="GO" id="GO:0016787">
    <property type="term" value="F:hydrolase activity"/>
    <property type="evidence" value="ECO:0007669"/>
    <property type="project" value="UniProtKB-KW"/>
</dbReference>
<sequence length="354" mass="39812">MMQGKRIEELSEIDSGELCDTLFFQGNGSSQTQVLKYVGNQKVNATTGETMWCTGRNNLSPLHVIYRVHLGVEIADVNLAPFDSYLSYLNPIKTIGSAITWGANRYNGFHFTTSIPKTESVVFHAPILSQVSIGQETDIQSHRKKYDSWLVSKDKTNGLILWGVSRGTAATFCAFAKEKYPEVKLVVLEGAVDSVQNVIPARVANTIPVDFISKKISNAITLGFSFFKKYNLMQYDPEGPSPLKSVEEFPEEIPVVFITSKKDTVVTCQNTRNIAQALADKGKNDVYLLELEHSSHPNYMFDDVNDRNNYEAFIHAIYKKYNLKYNPDLARKGENLVQDCILHELNPANIMNYC</sequence>
<dbReference type="SUPFAM" id="SSF53474">
    <property type="entry name" value="alpha/beta-Hydrolases"/>
    <property type="match status" value="1"/>
</dbReference>
<gene>
    <name evidence="1" type="ORF">NCTC13315_02945</name>
</gene>
<dbReference type="Gene3D" id="3.40.50.1820">
    <property type="entry name" value="alpha/beta hydrolase"/>
    <property type="match status" value="1"/>
</dbReference>
<dbReference type="Proteomes" id="UP000254968">
    <property type="component" value="Unassembled WGS sequence"/>
</dbReference>
<dbReference type="InterPro" id="IPR029058">
    <property type="entry name" value="AB_hydrolase_fold"/>
</dbReference>
<proteinExistence type="predicted"/>
<accession>A0A378JP88</accession>
<protein>
    <submittedName>
        <fullName evidence="1">Alpha/beta hydrolase family</fullName>
    </submittedName>
</protein>
<evidence type="ECO:0000313" key="1">
    <source>
        <dbReference type="EMBL" id="STX55574.1"/>
    </source>
</evidence>
<name>A0A378JP88_9GAMM</name>
<organism evidence="1 2">
    <name type="scientific">Legionella beliardensis</name>
    <dbReference type="NCBI Taxonomy" id="91822"/>
    <lineage>
        <taxon>Bacteria</taxon>
        <taxon>Pseudomonadati</taxon>
        <taxon>Pseudomonadota</taxon>
        <taxon>Gammaproteobacteria</taxon>
        <taxon>Legionellales</taxon>
        <taxon>Legionellaceae</taxon>
        <taxon>Legionella</taxon>
    </lineage>
</organism>
<dbReference type="AlphaFoldDB" id="A0A378JP88"/>
<reference evidence="1 2" key="1">
    <citation type="submission" date="2018-06" db="EMBL/GenBank/DDBJ databases">
        <authorList>
            <consortium name="Pathogen Informatics"/>
            <person name="Doyle S."/>
        </authorList>
    </citation>
    <scope>NUCLEOTIDE SEQUENCE [LARGE SCALE GENOMIC DNA]</scope>
    <source>
        <strain evidence="1 2">NCTC13315</strain>
    </source>
</reference>
<dbReference type="OrthoDB" id="5649236at2"/>
<evidence type="ECO:0000313" key="2">
    <source>
        <dbReference type="Proteomes" id="UP000254968"/>
    </source>
</evidence>
<dbReference type="RefSeq" id="WP_131750106.1">
    <property type="nucleotide sequence ID" value="NZ_CAAAHO010000009.1"/>
</dbReference>
<dbReference type="EMBL" id="UGNV01000003">
    <property type="protein sequence ID" value="STX55574.1"/>
    <property type="molecule type" value="Genomic_DNA"/>
</dbReference>